<organism evidence="2 3">
    <name type="scientific">Haloarcula sebkhae</name>
    <dbReference type="NCBI Taxonomy" id="932660"/>
    <lineage>
        <taxon>Archaea</taxon>
        <taxon>Methanobacteriati</taxon>
        <taxon>Methanobacteriota</taxon>
        <taxon>Stenosarchaea group</taxon>
        <taxon>Halobacteria</taxon>
        <taxon>Halobacteriales</taxon>
        <taxon>Haloarculaceae</taxon>
        <taxon>Haloarcula</taxon>
    </lineage>
</organism>
<keyword evidence="1" id="KW-1133">Transmembrane helix</keyword>
<accession>A0A830EWV5</accession>
<comment type="caution">
    <text evidence="2">The sequence shown here is derived from an EMBL/GenBank/DDBJ whole genome shotgun (WGS) entry which is preliminary data.</text>
</comment>
<feature type="transmembrane region" description="Helical" evidence="1">
    <location>
        <begin position="91"/>
        <end position="116"/>
    </location>
</feature>
<feature type="transmembrane region" description="Helical" evidence="1">
    <location>
        <begin position="128"/>
        <end position="146"/>
    </location>
</feature>
<dbReference type="EMBL" id="BMPD01000001">
    <property type="protein sequence ID" value="GGK58903.1"/>
    <property type="molecule type" value="Genomic_DNA"/>
</dbReference>
<reference evidence="2" key="1">
    <citation type="journal article" date="2014" name="Int. J. Syst. Evol. Microbiol.">
        <title>Complete genome sequence of Corynebacterium casei LMG S-19264T (=DSM 44701T), isolated from a smear-ripened cheese.</title>
        <authorList>
            <consortium name="US DOE Joint Genome Institute (JGI-PGF)"/>
            <person name="Walter F."/>
            <person name="Albersmeier A."/>
            <person name="Kalinowski J."/>
            <person name="Ruckert C."/>
        </authorList>
    </citation>
    <scope>NUCLEOTIDE SEQUENCE</scope>
    <source>
        <strain evidence="2">JCM 19018</strain>
    </source>
</reference>
<feature type="transmembrane region" description="Helical" evidence="1">
    <location>
        <begin position="6"/>
        <end position="24"/>
    </location>
</feature>
<evidence type="ECO:0000256" key="1">
    <source>
        <dbReference type="SAM" id="Phobius"/>
    </source>
</evidence>
<gene>
    <name evidence="2" type="ORF">GCM10009067_09270</name>
</gene>
<feature type="transmembrane region" description="Helical" evidence="1">
    <location>
        <begin position="167"/>
        <end position="199"/>
    </location>
</feature>
<evidence type="ECO:0000313" key="3">
    <source>
        <dbReference type="Proteomes" id="UP000614221"/>
    </source>
</evidence>
<reference evidence="2" key="2">
    <citation type="submission" date="2020-09" db="EMBL/GenBank/DDBJ databases">
        <authorList>
            <person name="Sun Q."/>
            <person name="Ohkuma M."/>
        </authorList>
    </citation>
    <scope>NUCLEOTIDE SEQUENCE</scope>
    <source>
        <strain evidence="2">JCM 19018</strain>
    </source>
</reference>
<evidence type="ECO:0000313" key="2">
    <source>
        <dbReference type="EMBL" id="GGK58903.1"/>
    </source>
</evidence>
<name>A0A830EWV5_9EURY</name>
<protein>
    <submittedName>
        <fullName evidence="2">Uncharacterized protein</fullName>
    </submittedName>
</protein>
<dbReference type="Proteomes" id="UP000614221">
    <property type="component" value="Unassembled WGS sequence"/>
</dbReference>
<sequence>MVFGLIGLLFNIVTFPGILVNGIIQDVFNQEYRVPSARLAVDENVNLDEIEKTEEAMARVSRVLANGEEPGEGERLEEFSNYHAVTEYRTLFGVILGPFVATSILALVLFTGAVGLEMMGAVSDDSGLLWFASVYPGFVVAAHAFPNQDPTNALWDRSRETGSLLRLVGYPLALVSMLFSLLEFLWIDALYALLLYWVVGMPLGVVG</sequence>
<dbReference type="OrthoDB" id="201442at2157"/>
<dbReference type="AlphaFoldDB" id="A0A830EWV5"/>
<keyword evidence="1" id="KW-0812">Transmembrane</keyword>
<proteinExistence type="predicted"/>
<dbReference type="RefSeq" id="WP_188975754.1">
    <property type="nucleotide sequence ID" value="NZ_BMPD01000001.1"/>
</dbReference>
<keyword evidence="1" id="KW-0472">Membrane</keyword>